<feature type="transmembrane region" description="Helical" evidence="2">
    <location>
        <begin position="248"/>
        <end position="266"/>
    </location>
</feature>
<evidence type="ECO:0000256" key="1">
    <source>
        <dbReference type="SAM" id="Coils"/>
    </source>
</evidence>
<dbReference type="AlphaFoldDB" id="A0A7G9YTM3"/>
<name>A0A7G9YTM3_9EURY</name>
<keyword evidence="2" id="KW-1133">Transmembrane helix</keyword>
<feature type="coiled-coil region" evidence="1">
    <location>
        <begin position="158"/>
        <end position="185"/>
    </location>
</feature>
<sequence>MLTKKLLFSLILAFFLMSICMSVSGVVAKENPEFVKVTSPPPKYEAVSGMVKNGSVVSISVVLTNFSKEIEGNKSELFFHSDLENPVWGISINGLPKECSSPFTIDHRKVTEARITLTGKAPEVNKRKENVTLLNITQKIKEEYSLIDIKRGVTSEIIEDAIIAMDEAQKKIESANWTIANATKAGVDVSEANTNFETANLYLKDANDAYWGGRAEDSIEAARNASHYAELAKEKAESAVGSMKYRNYGILAAVVIIAIVAFVFLIRQRRRKRGIY</sequence>
<accession>A0A7G9YTM3</accession>
<gene>
    <name evidence="3" type="ORF">FBLENPID_00009</name>
</gene>
<organism evidence="3">
    <name type="scientific">Candidatus Methanophagaceae archaeon ANME-1 ERB6</name>
    <dbReference type="NCBI Taxonomy" id="2759912"/>
    <lineage>
        <taxon>Archaea</taxon>
        <taxon>Methanobacteriati</taxon>
        <taxon>Methanobacteriota</taxon>
        <taxon>Stenosarchaea group</taxon>
        <taxon>Methanomicrobia</taxon>
        <taxon>Candidatus Methanophagales</taxon>
        <taxon>Candidatus Methanophagaceae</taxon>
    </lineage>
</organism>
<evidence type="ECO:0000313" key="3">
    <source>
        <dbReference type="EMBL" id="QNO51357.1"/>
    </source>
</evidence>
<keyword evidence="2" id="KW-0812">Transmembrane</keyword>
<protein>
    <submittedName>
        <fullName evidence="3">Uncharacterized protein</fullName>
    </submittedName>
</protein>
<proteinExistence type="predicted"/>
<reference evidence="3" key="1">
    <citation type="submission" date="2020-06" db="EMBL/GenBank/DDBJ databases">
        <title>Unique genomic features of the anaerobic methanotrophic archaea.</title>
        <authorList>
            <person name="Chadwick G.L."/>
            <person name="Skennerton C.T."/>
            <person name="Laso-Perez R."/>
            <person name="Leu A.O."/>
            <person name="Speth D.R."/>
            <person name="Yu H."/>
            <person name="Morgan-Lang C."/>
            <person name="Hatzenpichler R."/>
            <person name="Goudeau D."/>
            <person name="Malmstrom R."/>
            <person name="Brazelton W.J."/>
            <person name="Woyke T."/>
            <person name="Hallam S.J."/>
            <person name="Tyson G.W."/>
            <person name="Wegener G."/>
            <person name="Boetius A."/>
            <person name="Orphan V."/>
        </authorList>
    </citation>
    <scope>NUCLEOTIDE SEQUENCE</scope>
</reference>
<dbReference type="EMBL" id="MT631467">
    <property type="protein sequence ID" value="QNO51357.1"/>
    <property type="molecule type" value="Genomic_DNA"/>
</dbReference>
<keyword evidence="2" id="KW-0472">Membrane</keyword>
<evidence type="ECO:0000256" key="2">
    <source>
        <dbReference type="SAM" id="Phobius"/>
    </source>
</evidence>
<keyword evidence="1" id="KW-0175">Coiled coil</keyword>